<protein>
    <submittedName>
        <fullName evidence="8">Peptidase M12B domain-containing protein</fullName>
    </submittedName>
</protein>
<dbReference type="InterPro" id="IPR036383">
    <property type="entry name" value="TSP1_rpt_sf"/>
</dbReference>
<dbReference type="Proteomes" id="UP000274131">
    <property type="component" value="Unassembled WGS sequence"/>
</dbReference>
<dbReference type="GO" id="GO:0005576">
    <property type="term" value="C:extracellular region"/>
    <property type="evidence" value="ECO:0007669"/>
    <property type="project" value="UniProtKB-SubCell"/>
</dbReference>
<dbReference type="PROSITE" id="PS50215">
    <property type="entry name" value="ADAM_MEPRO"/>
    <property type="match status" value="1"/>
</dbReference>
<comment type="subcellular location">
    <subcellularLocation>
        <location evidence="1">Secreted</location>
    </subcellularLocation>
</comment>
<dbReference type="Pfam" id="PF00090">
    <property type="entry name" value="TSP_1"/>
    <property type="match status" value="3"/>
</dbReference>
<accession>A0A0N4VHD3</accession>
<feature type="binding site" evidence="4">
    <location>
        <position position="46"/>
    </location>
    <ligand>
        <name>Zn(2+)</name>
        <dbReference type="ChEBI" id="CHEBI:29105"/>
        <note>catalytic</note>
    </ligand>
</feature>
<dbReference type="SUPFAM" id="SSF55486">
    <property type="entry name" value="Metalloproteases ('zincins'), catalytic domain"/>
    <property type="match status" value="1"/>
</dbReference>
<dbReference type="GO" id="GO:0030198">
    <property type="term" value="P:extracellular matrix organization"/>
    <property type="evidence" value="ECO:0007669"/>
    <property type="project" value="TreeGrafter"/>
</dbReference>
<dbReference type="GO" id="GO:0006508">
    <property type="term" value="P:proteolysis"/>
    <property type="evidence" value="ECO:0007669"/>
    <property type="project" value="InterPro"/>
</dbReference>
<dbReference type="STRING" id="51028.A0A0N4VHD3"/>
<keyword evidence="2" id="KW-0964">Secreted</keyword>
<reference evidence="8" key="1">
    <citation type="submission" date="2017-02" db="UniProtKB">
        <authorList>
            <consortium name="WormBaseParasite"/>
        </authorList>
    </citation>
    <scope>IDENTIFICATION</scope>
</reference>
<dbReference type="AlphaFoldDB" id="A0A0N4VHD3"/>
<dbReference type="Pfam" id="PF25379">
    <property type="entry name" value="Adt-1"/>
    <property type="match status" value="1"/>
</dbReference>
<dbReference type="PANTHER" id="PTHR13723">
    <property type="entry name" value="ADAMTS A DISINTEGRIN AND METALLOPROTEASE WITH THROMBOSPONDIN MOTIFS PROTEASE"/>
    <property type="match status" value="1"/>
</dbReference>
<dbReference type="GO" id="GO:0004222">
    <property type="term" value="F:metalloendopeptidase activity"/>
    <property type="evidence" value="ECO:0007669"/>
    <property type="project" value="InterPro"/>
</dbReference>
<evidence type="ECO:0000313" key="7">
    <source>
        <dbReference type="Proteomes" id="UP000274131"/>
    </source>
</evidence>
<dbReference type="EMBL" id="UXUI01010149">
    <property type="protein sequence ID" value="VDD94828.1"/>
    <property type="molecule type" value="Genomic_DNA"/>
</dbReference>
<evidence type="ECO:0000256" key="3">
    <source>
        <dbReference type="ARBA" id="ARBA00023180"/>
    </source>
</evidence>
<dbReference type="InterPro" id="IPR050439">
    <property type="entry name" value="ADAMTS_ADAMTS-like"/>
</dbReference>
<keyword evidence="4" id="KW-0862">Zinc</keyword>
<dbReference type="WBParaSite" id="EVEC_0001023401-mRNA-1">
    <property type="protein sequence ID" value="EVEC_0001023401-mRNA-1"/>
    <property type="gene ID" value="EVEC_0001023401"/>
</dbReference>
<feature type="binding site" evidence="4">
    <location>
        <position position="36"/>
    </location>
    <ligand>
        <name>Zn(2+)</name>
        <dbReference type="ChEBI" id="CHEBI:29105"/>
        <note>catalytic</note>
    </ligand>
</feature>
<keyword evidence="4" id="KW-0479">Metal-binding</keyword>
<reference evidence="6 7" key="2">
    <citation type="submission" date="2018-10" db="EMBL/GenBank/DDBJ databases">
        <authorList>
            <consortium name="Pathogen Informatics"/>
        </authorList>
    </citation>
    <scope>NUCLEOTIDE SEQUENCE [LARGE SCALE GENOMIC DNA]</scope>
</reference>
<gene>
    <name evidence="6" type="ORF">EVEC_LOCUS9579</name>
</gene>
<keyword evidence="3" id="KW-0325">Glycoprotein</keyword>
<dbReference type="InterPro" id="IPR024079">
    <property type="entry name" value="MetalloPept_cat_dom_sf"/>
</dbReference>
<proteinExistence type="predicted"/>
<dbReference type="InterPro" id="IPR001590">
    <property type="entry name" value="Peptidase_M12B"/>
</dbReference>
<feature type="domain" description="Peptidase M12B" evidence="5">
    <location>
        <begin position="1"/>
        <end position="83"/>
    </location>
</feature>
<dbReference type="SMART" id="SM00209">
    <property type="entry name" value="TSP1"/>
    <property type="match status" value="3"/>
</dbReference>
<dbReference type="GO" id="GO:0046872">
    <property type="term" value="F:metal ion binding"/>
    <property type="evidence" value="ECO:0007669"/>
    <property type="project" value="UniProtKB-KW"/>
</dbReference>
<dbReference type="PROSITE" id="PS50092">
    <property type="entry name" value="TSP1"/>
    <property type="match status" value="3"/>
</dbReference>
<evidence type="ECO:0000313" key="6">
    <source>
        <dbReference type="EMBL" id="VDD94828.1"/>
    </source>
</evidence>
<sequence>MKAIAGYAPLKKMCSNDRSCTINEGLDFGSVFVIAHEIGHSLGMSHDGENSCDPNCCVMSRSIGSGKTAWSTCSVEEMKLFVSGLGTGRNPPNCLLDGTIRHTKSIAIHPGQQFTLDEQCIFFHGNCWKHELKDGQTEAWCMEGKCVEVPDHILRKVDGGWSSWNDSPYGNCLSGCVTCSIQNQIRLKRSYRQCSNPYRNNKGRDCIGDSVRGIVCSSEKCNGPTPEEYATRKCATFRLKNRDLSKELTGKGYQFEKAMCKVWCLTWKERIRTIENFPDGTPCGTNKYCVRGECRKLSCNGRAVVESEDDCPLTSTTTDSSSVIKATIVEHENSQIFGEYASISIKSLPNSTVILSSWSEWSECSVTCGAGYEVRRRLCIDCSPKMQRRRCFKDCEAQWSGWGEWSLCGETCGVSTRFRYRYCEGLDCQGNSVETELCRLPPCTVSSLTDKFQYSGQWSEWTVYGKCSVSCGKGVVKKRRKCTGKGSCIGPPVAFGSCVMPPCWSSKKERLQRSYRIKKYFNKADIAFNAARTV</sequence>
<dbReference type="PANTHER" id="PTHR13723:SF291">
    <property type="entry name" value="PEPTIDASE M12B DOMAIN-CONTAINING PROTEIN"/>
    <property type="match status" value="1"/>
</dbReference>
<evidence type="ECO:0000256" key="1">
    <source>
        <dbReference type="ARBA" id="ARBA00004613"/>
    </source>
</evidence>
<feature type="active site" evidence="4">
    <location>
        <position position="37"/>
    </location>
</feature>
<name>A0A0N4VHD3_ENTVE</name>
<dbReference type="GO" id="GO:0031012">
    <property type="term" value="C:extracellular matrix"/>
    <property type="evidence" value="ECO:0007669"/>
    <property type="project" value="TreeGrafter"/>
</dbReference>
<dbReference type="Gene3D" id="2.20.100.10">
    <property type="entry name" value="Thrombospondin type-1 (TSP1) repeat"/>
    <property type="match status" value="4"/>
</dbReference>
<dbReference type="Pfam" id="PF01421">
    <property type="entry name" value="Reprolysin"/>
    <property type="match status" value="1"/>
</dbReference>
<dbReference type="Gene3D" id="3.40.390.10">
    <property type="entry name" value="Collagenase (Catalytic Domain)"/>
    <property type="match status" value="1"/>
</dbReference>
<evidence type="ECO:0000256" key="2">
    <source>
        <dbReference type="ARBA" id="ARBA00022525"/>
    </source>
</evidence>
<organism evidence="8">
    <name type="scientific">Enterobius vermicularis</name>
    <name type="common">Human pinworm</name>
    <dbReference type="NCBI Taxonomy" id="51028"/>
    <lineage>
        <taxon>Eukaryota</taxon>
        <taxon>Metazoa</taxon>
        <taxon>Ecdysozoa</taxon>
        <taxon>Nematoda</taxon>
        <taxon>Chromadorea</taxon>
        <taxon>Rhabditida</taxon>
        <taxon>Spirurina</taxon>
        <taxon>Oxyuridomorpha</taxon>
        <taxon>Oxyuroidea</taxon>
        <taxon>Oxyuridae</taxon>
        <taxon>Enterobius</taxon>
    </lineage>
</organism>
<dbReference type="OrthoDB" id="10035764at2759"/>
<dbReference type="SUPFAM" id="SSF82895">
    <property type="entry name" value="TSP-1 type 1 repeat"/>
    <property type="match status" value="3"/>
</dbReference>
<dbReference type="InterPro" id="IPR057401">
    <property type="entry name" value="Adt-1/2-like_dom"/>
</dbReference>
<evidence type="ECO:0000256" key="4">
    <source>
        <dbReference type="PROSITE-ProRule" id="PRU00276"/>
    </source>
</evidence>
<feature type="binding site" evidence="4">
    <location>
        <position position="40"/>
    </location>
    <ligand>
        <name>Zn(2+)</name>
        <dbReference type="ChEBI" id="CHEBI:29105"/>
        <note>catalytic</note>
    </ligand>
</feature>
<dbReference type="InterPro" id="IPR000884">
    <property type="entry name" value="TSP1_rpt"/>
</dbReference>
<keyword evidence="7" id="KW-1185">Reference proteome</keyword>
<evidence type="ECO:0000313" key="8">
    <source>
        <dbReference type="WBParaSite" id="EVEC_0001023401-mRNA-1"/>
    </source>
</evidence>
<evidence type="ECO:0000259" key="5">
    <source>
        <dbReference type="PROSITE" id="PS50215"/>
    </source>
</evidence>
<comment type="caution">
    <text evidence="4">Lacks conserved residue(s) required for the propagation of feature annotation.</text>
</comment>